<protein>
    <submittedName>
        <fullName evidence="3">Pyruvate phosphate dikinase PEP/pyruvate-binding protein</fullName>
    </submittedName>
</protein>
<dbReference type="PANTHER" id="PTHR22931:SF9">
    <property type="entry name" value="PYRUVATE, PHOSPHATE DIKINASE 1, CHLOROPLASTIC"/>
    <property type="match status" value="1"/>
</dbReference>
<dbReference type="Gene3D" id="3.30.1490.20">
    <property type="entry name" value="ATP-grasp fold, A domain"/>
    <property type="match status" value="1"/>
</dbReference>
<keyword evidence="3" id="KW-0670">Pyruvate</keyword>
<evidence type="ECO:0000259" key="1">
    <source>
        <dbReference type="Pfam" id="PF00391"/>
    </source>
</evidence>
<dbReference type="InterPro" id="IPR008279">
    <property type="entry name" value="PEP-util_enz_mobile_dom"/>
</dbReference>
<gene>
    <name evidence="3" type="ORF">TRIP_B350406</name>
</gene>
<dbReference type="EMBL" id="UPXX01000029">
    <property type="protein sequence ID" value="VBB45455.1"/>
    <property type="molecule type" value="Genomic_DNA"/>
</dbReference>
<dbReference type="InterPro" id="IPR010121">
    <property type="entry name" value="Pyruvate_phosphate_dikinase"/>
</dbReference>
<proteinExistence type="predicted"/>
<dbReference type="InterPro" id="IPR013815">
    <property type="entry name" value="ATP_grasp_subdomain_1"/>
</dbReference>
<keyword evidence="3" id="KW-0418">Kinase</keyword>
<dbReference type="Gene3D" id="3.50.30.10">
    <property type="entry name" value="Phosphohistidine domain"/>
    <property type="match status" value="1"/>
</dbReference>
<dbReference type="Gene3D" id="3.30.470.20">
    <property type="entry name" value="ATP-grasp fold, B domain"/>
    <property type="match status" value="1"/>
</dbReference>
<dbReference type="InterPro" id="IPR036637">
    <property type="entry name" value="Phosphohistidine_dom_sf"/>
</dbReference>
<dbReference type="Pfam" id="PF00391">
    <property type="entry name" value="PEP-utilizers"/>
    <property type="match status" value="1"/>
</dbReference>
<dbReference type="GO" id="GO:0005524">
    <property type="term" value="F:ATP binding"/>
    <property type="evidence" value="ECO:0007669"/>
    <property type="project" value="InterPro"/>
</dbReference>
<reference evidence="3" key="1">
    <citation type="submission" date="2018-07" db="EMBL/GenBank/DDBJ databases">
        <authorList>
            <consortium name="Genoscope - CEA"/>
            <person name="William W."/>
        </authorList>
    </citation>
    <scope>NUCLEOTIDE SEQUENCE</scope>
    <source>
        <strain evidence="3">IK1</strain>
    </source>
</reference>
<dbReference type="GO" id="GO:0050242">
    <property type="term" value="F:pyruvate, phosphate dikinase activity"/>
    <property type="evidence" value="ECO:0007669"/>
    <property type="project" value="InterPro"/>
</dbReference>
<sequence>MEKQPPESCALEVNLACTRVDVTVDERYRVIERVMAKFQGLKEGLETYLEEVCHPYRNWAFIVKETRGYALNYFHALKTHPEGVEAAGVYCDIFFMALGSAGSESVKQHAADNLLLLLQKVIREGVREVPAFYGLLDRVFESIRCLEEGLFRRFVRSFYRINRLGRDLIDAGPPDCTVASLRRLLADYYRAAYDEWMAQPDPLEWFRAEAAPDGDAVPEDVFADVRHARLAAAREDLEQALRSSEEDGLKTVERILALPGYGEIVAAYEAAPRAIEEAGGGGETGRMWKLWFLLHMMDLEGLAVLHEDVLREINRTLVRLIEHEGPERVREALEKTFTILKRMAGAYPGTALTCVLNLGQAVYKTGDCGLILFFQDRAIGMGFEAPDFRGVTDEWQLQANDAHVQNIRTWLGLIECEPRWSRRLLSALIVHLGLSGVLIRDTDLFPRDITALLNSGVRPVYNLVKQLARLFPSYFNDIGAEGPLRDVSTRLDEITRRGDALVHFVRKQSHVESSNRIVGLMEGLLHYWLTREKAPLEPYVPPGLYERLGSEGPFLDGVHAVLSQAAEAAGARGVQDLLRIPDEAIADAAAEASDVDPKEAERVRLAIRLYRLLFQKYEHGHTDLESYLGAVRPGVLPGVERLREALHEADPVSQLEGLLDHLEKLKDLILSDERFEAQEDIYYKRHFAVDIPSTYGSYHEPKFDALGLTFRLEALVNVRFENLLERIELGFLTRGSFREIRNTLRLFTRALAVDGILSKELERQLNLLDHSLAIRGFSAGQYVDIFQGFSRAVGNIVQDYFNNIHQENLLRAASEVPLTRILPRFRDPQEPEGGEADRTRFAQRVSEIFLRDRIASSLGLQTLDRLIGRILDTLRKQSEELPPESLRLLLDYEPQRAVTPFHPVEPEVNDVIHLGSKGLNLVRIRELGLPVPPGFIVTTDVFRGRELVRDYEPVRRRFEADLRRGITRLEEETGRGFGRPEKPLLLAVRSGASISLPGMMTTFLNIGLDERIVQRLAEESGSAWFAWDTFRRLQQSFGMAGGIARDRFDDLMEEHKVTAGVRHKREFSDDRMKDLALAYAALVRGQGIRVPDEPMEQLMAAVHLVFDSWFAPKAAAYRKIMGISDDWGTAVTVQGMVFGNRSRDSGAGVLFTHSPRMPADMVRLWGDFTPGNQGEDVVSGLVTTLPVSEQQAAMEERAGEGSLETLFPGIFRALKRYAETLIDQNGWTPQEMEFTFEGPEPEHLYFLQTRDMGIRERKQVQAFDIAEGEPPRVLGHGVGVSGGAMVGRVVFKREEIADWRHREPETPLVLVRGDTVPDDIVEIHEADGLLTARGGATSHAAIVAHRLGKTCVVGCTALVCMEKDSACSLDRQVLNAGDWISLDGRSGTVYLGKLKVRTA</sequence>
<dbReference type="Gene3D" id="1.20.80.30">
    <property type="match status" value="1"/>
</dbReference>
<evidence type="ECO:0000313" key="3">
    <source>
        <dbReference type="EMBL" id="VBB45455.1"/>
    </source>
</evidence>
<dbReference type="SUPFAM" id="SSF56059">
    <property type="entry name" value="Glutathione synthetase ATP-binding domain-like"/>
    <property type="match status" value="1"/>
</dbReference>
<evidence type="ECO:0000259" key="2">
    <source>
        <dbReference type="Pfam" id="PF01326"/>
    </source>
</evidence>
<name>A0A653ABT3_UNCDX</name>
<dbReference type="Pfam" id="PF01326">
    <property type="entry name" value="PPDK_N"/>
    <property type="match status" value="1"/>
</dbReference>
<feature type="domain" description="PEP-utilising enzyme mobile" evidence="1">
    <location>
        <begin position="1307"/>
        <end position="1387"/>
    </location>
</feature>
<dbReference type="PANTHER" id="PTHR22931">
    <property type="entry name" value="PHOSPHOENOLPYRUVATE DIKINASE-RELATED"/>
    <property type="match status" value="1"/>
</dbReference>
<organism evidence="3">
    <name type="scientific">Uncultured Desulfatiglans sp</name>
    <dbReference type="NCBI Taxonomy" id="1748965"/>
    <lineage>
        <taxon>Bacteria</taxon>
        <taxon>Pseudomonadati</taxon>
        <taxon>Thermodesulfobacteriota</taxon>
        <taxon>Desulfobacteria</taxon>
        <taxon>Desulfatiglandales</taxon>
        <taxon>Desulfatiglandaceae</taxon>
        <taxon>Desulfatiglans</taxon>
        <taxon>environmental samples</taxon>
    </lineage>
</organism>
<keyword evidence="3" id="KW-0808">Transferase</keyword>
<dbReference type="SUPFAM" id="SSF52009">
    <property type="entry name" value="Phosphohistidine domain"/>
    <property type="match status" value="1"/>
</dbReference>
<dbReference type="GO" id="GO:0016301">
    <property type="term" value="F:kinase activity"/>
    <property type="evidence" value="ECO:0007669"/>
    <property type="project" value="UniProtKB-KW"/>
</dbReference>
<dbReference type="InterPro" id="IPR002192">
    <property type="entry name" value="PPDK_AMP/ATP-bd"/>
</dbReference>
<feature type="domain" description="Pyruvate phosphate dikinase AMP/ATP-binding" evidence="2">
    <location>
        <begin position="957"/>
        <end position="1261"/>
    </location>
</feature>
<accession>A0A653ABT3</accession>